<name>A0A9D4DCE0_DREPO</name>
<gene>
    <name evidence="2" type="ORF">DPMN_181453</name>
</gene>
<keyword evidence="3" id="KW-1185">Reference proteome</keyword>
<feature type="chain" id="PRO_5038605130" evidence="1">
    <location>
        <begin position="23"/>
        <end position="80"/>
    </location>
</feature>
<organism evidence="2 3">
    <name type="scientific">Dreissena polymorpha</name>
    <name type="common">Zebra mussel</name>
    <name type="synonym">Mytilus polymorpha</name>
    <dbReference type="NCBI Taxonomy" id="45954"/>
    <lineage>
        <taxon>Eukaryota</taxon>
        <taxon>Metazoa</taxon>
        <taxon>Spiralia</taxon>
        <taxon>Lophotrochozoa</taxon>
        <taxon>Mollusca</taxon>
        <taxon>Bivalvia</taxon>
        <taxon>Autobranchia</taxon>
        <taxon>Heteroconchia</taxon>
        <taxon>Euheterodonta</taxon>
        <taxon>Imparidentia</taxon>
        <taxon>Neoheterodontei</taxon>
        <taxon>Myida</taxon>
        <taxon>Dreissenoidea</taxon>
        <taxon>Dreissenidae</taxon>
        <taxon>Dreissena</taxon>
    </lineage>
</organism>
<proteinExistence type="predicted"/>
<reference evidence="2" key="2">
    <citation type="submission" date="2020-11" db="EMBL/GenBank/DDBJ databases">
        <authorList>
            <person name="McCartney M.A."/>
            <person name="Auch B."/>
            <person name="Kono T."/>
            <person name="Mallez S."/>
            <person name="Becker A."/>
            <person name="Gohl D.M."/>
            <person name="Silverstein K.A.T."/>
            <person name="Koren S."/>
            <person name="Bechman K.B."/>
            <person name="Herman A."/>
            <person name="Abrahante J.E."/>
            <person name="Garbe J."/>
        </authorList>
    </citation>
    <scope>NUCLEOTIDE SEQUENCE</scope>
    <source>
        <strain evidence="2">Duluth1</strain>
        <tissue evidence="2">Whole animal</tissue>
    </source>
</reference>
<evidence type="ECO:0000313" key="2">
    <source>
        <dbReference type="EMBL" id="KAH3747032.1"/>
    </source>
</evidence>
<dbReference type="AlphaFoldDB" id="A0A9D4DCE0"/>
<evidence type="ECO:0000313" key="3">
    <source>
        <dbReference type="Proteomes" id="UP000828390"/>
    </source>
</evidence>
<accession>A0A9D4DCE0</accession>
<evidence type="ECO:0000256" key="1">
    <source>
        <dbReference type="SAM" id="SignalP"/>
    </source>
</evidence>
<keyword evidence="1" id="KW-0732">Signal</keyword>
<dbReference type="Proteomes" id="UP000828390">
    <property type="component" value="Unassembled WGS sequence"/>
</dbReference>
<comment type="caution">
    <text evidence="2">The sequence shown here is derived from an EMBL/GenBank/DDBJ whole genome shotgun (WGS) entry which is preliminary data.</text>
</comment>
<reference evidence="2" key="1">
    <citation type="journal article" date="2019" name="bioRxiv">
        <title>The Genome of the Zebra Mussel, Dreissena polymorpha: A Resource for Invasive Species Research.</title>
        <authorList>
            <person name="McCartney M.A."/>
            <person name="Auch B."/>
            <person name="Kono T."/>
            <person name="Mallez S."/>
            <person name="Zhang Y."/>
            <person name="Obille A."/>
            <person name="Becker A."/>
            <person name="Abrahante J.E."/>
            <person name="Garbe J."/>
            <person name="Badalamenti J.P."/>
            <person name="Herman A."/>
            <person name="Mangelson H."/>
            <person name="Liachko I."/>
            <person name="Sullivan S."/>
            <person name="Sone E.D."/>
            <person name="Koren S."/>
            <person name="Silverstein K.A.T."/>
            <person name="Beckman K.B."/>
            <person name="Gohl D.M."/>
        </authorList>
    </citation>
    <scope>NUCLEOTIDE SEQUENCE</scope>
    <source>
        <strain evidence="2">Duluth1</strain>
        <tissue evidence="2">Whole animal</tissue>
    </source>
</reference>
<protein>
    <submittedName>
        <fullName evidence="2">Uncharacterized protein</fullName>
    </submittedName>
</protein>
<sequence>MANIRFVLVCVAMVTMLLGVEGRLCQMDPVALTCTDVVPRGGPLKGVSLCSSAGKECQLKIRRRSIECRCEAAREGYQLL</sequence>
<dbReference type="EMBL" id="JAIWYP010000010">
    <property type="protein sequence ID" value="KAH3747032.1"/>
    <property type="molecule type" value="Genomic_DNA"/>
</dbReference>
<feature type="signal peptide" evidence="1">
    <location>
        <begin position="1"/>
        <end position="22"/>
    </location>
</feature>